<feature type="transmembrane region" description="Helical" evidence="2">
    <location>
        <begin position="117"/>
        <end position="139"/>
    </location>
</feature>
<keyword evidence="4" id="KW-1185">Reference proteome</keyword>
<evidence type="ECO:0000256" key="1">
    <source>
        <dbReference type="SAM" id="MobiDB-lite"/>
    </source>
</evidence>
<proteinExistence type="predicted"/>
<feature type="compositionally biased region" description="Pro residues" evidence="1">
    <location>
        <begin position="21"/>
        <end position="32"/>
    </location>
</feature>
<reference evidence="3" key="2">
    <citation type="submission" date="2020-09" db="EMBL/GenBank/DDBJ databases">
        <authorList>
            <person name="Sun Q."/>
            <person name="Ohkuma M."/>
        </authorList>
    </citation>
    <scope>NUCLEOTIDE SEQUENCE</scope>
    <source>
        <strain evidence="3">JCM 4403</strain>
    </source>
</reference>
<evidence type="ECO:0000256" key="2">
    <source>
        <dbReference type="SAM" id="Phobius"/>
    </source>
</evidence>
<evidence type="ECO:0000313" key="3">
    <source>
        <dbReference type="EMBL" id="GGQ90008.1"/>
    </source>
</evidence>
<keyword evidence="2" id="KW-0812">Transmembrane</keyword>
<dbReference type="Proteomes" id="UP000656732">
    <property type="component" value="Unassembled WGS sequence"/>
</dbReference>
<gene>
    <name evidence="3" type="ORF">GCM10010280_41820</name>
</gene>
<organism evidence="3 4">
    <name type="scientific">Streptomyces pilosus</name>
    <dbReference type="NCBI Taxonomy" id="28893"/>
    <lineage>
        <taxon>Bacteria</taxon>
        <taxon>Bacillati</taxon>
        <taxon>Actinomycetota</taxon>
        <taxon>Actinomycetes</taxon>
        <taxon>Kitasatosporales</taxon>
        <taxon>Streptomycetaceae</taxon>
        <taxon>Streptomyces</taxon>
    </lineage>
</organism>
<evidence type="ECO:0008006" key="5">
    <source>
        <dbReference type="Google" id="ProtNLM"/>
    </source>
</evidence>
<dbReference type="EMBL" id="BMTU01000008">
    <property type="protein sequence ID" value="GGQ90008.1"/>
    <property type="molecule type" value="Genomic_DNA"/>
</dbReference>
<feature type="transmembrane region" description="Helical" evidence="2">
    <location>
        <begin position="71"/>
        <end position="97"/>
    </location>
</feature>
<keyword evidence="2" id="KW-1133">Transmembrane helix</keyword>
<name>A0A918BSW9_9ACTN</name>
<dbReference type="AlphaFoldDB" id="A0A918BSW9"/>
<sequence length="140" mass="13305">MPPAASTPAANPFAPPAGSEPVPPPPIGPEGPGPVAYGYPGGGYGAAPAPAYPGWAGAAPLPSNGLGVTGLVLGIISAVVFCLWPVAILLGVLAVIFGGIGRAKALRGEATNGGQALAGIICGSVGIALGIAFGALVLFT</sequence>
<comment type="caution">
    <text evidence="3">The sequence shown here is derived from an EMBL/GenBank/DDBJ whole genome shotgun (WGS) entry which is preliminary data.</text>
</comment>
<reference evidence="3" key="1">
    <citation type="journal article" date="2014" name="Int. J. Syst. Evol. Microbiol.">
        <title>Complete genome sequence of Corynebacterium casei LMG S-19264T (=DSM 44701T), isolated from a smear-ripened cheese.</title>
        <authorList>
            <consortium name="US DOE Joint Genome Institute (JGI-PGF)"/>
            <person name="Walter F."/>
            <person name="Albersmeier A."/>
            <person name="Kalinowski J."/>
            <person name="Ruckert C."/>
        </authorList>
    </citation>
    <scope>NUCLEOTIDE SEQUENCE</scope>
    <source>
        <strain evidence="3">JCM 4403</strain>
    </source>
</reference>
<evidence type="ECO:0000313" key="4">
    <source>
        <dbReference type="Proteomes" id="UP000656732"/>
    </source>
</evidence>
<protein>
    <recommendedName>
        <fullName evidence="5">DUF4190 domain-containing protein</fullName>
    </recommendedName>
</protein>
<feature type="region of interest" description="Disordered" evidence="1">
    <location>
        <begin position="1"/>
        <end position="33"/>
    </location>
</feature>
<keyword evidence="2" id="KW-0472">Membrane</keyword>
<accession>A0A918BSW9</accession>